<keyword evidence="1" id="KW-1133">Transmembrane helix</keyword>
<keyword evidence="1" id="KW-0472">Membrane</keyword>
<protein>
    <submittedName>
        <fullName evidence="2">Uncharacterized protein</fullName>
    </submittedName>
</protein>
<keyword evidence="3" id="KW-1185">Reference proteome</keyword>
<keyword evidence="1" id="KW-0812">Transmembrane</keyword>
<name>A0ABN8NNE7_9CNID</name>
<evidence type="ECO:0000256" key="1">
    <source>
        <dbReference type="SAM" id="Phobius"/>
    </source>
</evidence>
<gene>
    <name evidence="2" type="ORF">PLOB_00024275</name>
</gene>
<dbReference type="Proteomes" id="UP001159405">
    <property type="component" value="Unassembled WGS sequence"/>
</dbReference>
<proteinExistence type="predicted"/>
<comment type="caution">
    <text evidence="2">The sequence shown here is derived from an EMBL/GenBank/DDBJ whole genome shotgun (WGS) entry which is preliminary data.</text>
</comment>
<accession>A0ABN8NNE7</accession>
<evidence type="ECO:0000313" key="2">
    <source>
        <dbReference type="EMBL" id="CAH3116192.1"/>
    </source>
</evidence>
<dbReference type="EMBL" id="CALNXK010000029">
    <property type="protein sequence ID" value="CAH3116192.1"/>
    <property type="molecule type" value="Genomic_DNA"/>
</dbReference>
<feature type="transmembrane region" description="Helical" evidence="1">
    <location>
        <begin position="43"/>
        <end position="62"/>
    </location>
</feature>
<sequence>MAARSPPNSRRRSWKESDFQVDVYLHATCLTNSFKKKAMNKKLLFAVLLMLVAVAIVCHAQGDQPPDSIDPRPPGGKRSFKFVIKKREYCVKAKRVCSPVEDSLNDEPALADVNPE</sequence>
<organism evidence="2 3">
    <name type="scientific">Porites lobata</name>
    <dbReference type="NCBI Taxonomy" id="104759"/>
    <lineage>
        <taxon>Eukaryota</taxon>
        <taxon>Metazoa</taxon>
        <taxon>Cnidaria</taxon>
        <taxon>Anthozoa</taxon>
        <taxon>Hexacorallia</taxon>
        <taxon>Scleractinia</taxon>
        <taxon>Fungiina</taxon>
        <taxon>Poritidae</taxon>
        <taxon>Porites</taxon>
    </lineage>
</organism>
<evidence type="ECO:0000313" key="3">
    <source>
        <dbReference type="Proteomes" id="UP001159405"/>
    </source>
</evidence>
<reference evidence="2 3" key="1">
    <citation type="submission" date="2022-05" db="EMBL/GenBank/DDBJ databases">
        <authorList>
            <consortium name="Genoscope - CEA"/>
            <person name="William W."/>
        </authorList>
    </citation>
    <scope>NUCLEOTIDE SEQUENCE [LARGE SCALE GENOMIC DNA]</scope>
</reference>